<organism evidence="1 2">
    <name type="scientific">Streptomyces fungicidicus</name>
    <dbReference type="NCBI Taxonomy" id="68203"/>
    <lineage>
        <taxon>Bacteria</taxon>
        <taxon>Bacillati</taxon>
        <taxon>Actinomycetota</taxon>
        <taxon>Actinomycetes</taxon>
        <taxon>Kitasatosporales</taxon>
        <taxon>Streptomycetaceae</taxon>
        <taxon>Streptomyces</taxon>
    </lineage>
</organism>
<reference evidence="1" key="1">
    <citation type="submission" date="2020-03" db="EMBL/GenBank/DDBJ databases">
        <title>Complete genome sequence of sixteen Streptomyces strains facilitates identification of candidate genes involved in plant growth-promotion in grain legumes and cereals.</title>
        <authorList>
            <person name="Gopalakrishnan S."/>
            <person name="Thakur V."/>
            <person name="Saxena R."/>
            <person name="Vadlamudi S."/>
            <person name="Purohit S."/>
            <person name="Kumar V."/>
            <person name="Rathore A."/>
            <person name="Chitikineni A."/>
            <person name="Varshney R.K."/>
        </authorList>
    </citation>
    <scope>NUCLEOTIDE SEQUENCE</scope>
    <source>
        <strain evidence="1">CAI-93</strain>
    </source>
</reference>
<protein>
    <submittedName>
        <fullName evidence="1">Uncharacterized protein</fullName>
    </submittedName>
</protein>
<comment type="caution">
    <text evidence="1">The sequence shown here is derived from an EMBL/GenBank/DDBJ whole genome shotgun (WGS) entry which is preliminary data.</text>
</comment>
<evidence type="ECO:0000313" key="2">
    <source>
        <dbReference type="Proteomes" id="UP000556843"/>
    </source>
</evidence>
<keyword evidence="2" id="KW-1185">Reference proteome</keyword>
<proteinExistence type="predicted"/>
<dbReference type="EMBL" id="JAANNW010000025">
    <property type="protein sequence ID" value="NUV77222.1"/>
    <property type="molecule type" value="Genomic_DNA"/>
</dbReference>
<evidence type="ECO:0000313" key="1">
    <source>
        <dbReference type="EMBL" id="NUV77222.1"/>
    </source>
</evidence>
<accession>A0ACC7Y5V6</accession>
<gene>
    <name evidence="1" type="ORF">G6W56_24365</name>
</gene>
<sequence>MSGSDQQITSADWVESKSAPGRARQIVQAGDTVYSTVRPYLRKIAYVPEQLDGHIASTGFAVIRPHVEINSRYLFYVVQSALFEKQLLPKQRGVSYPAVRDADVFETHIPIPPAAEQQRIVEALDDHLSRLNAATEAVTRAQRRIRPFVGALLDRIALGASSATHLDRDADSASQRLLIGLSSKRFDYASLPPLPEGWLWRRSSDVCEFINSGSTPKAHLMHAGSGDVPFLKVYNITQDGQVDFTNKPTYVDHETHENQLKRSRVRPGDVLTNIVGPPLGKTAVVPDQHPEWNINQAIVAFRAGPEVLPEWLALVLRSPVVLGMLRKTAKATAGQFNIALSTCRELPLPIPPIDVQLDLVVQSAGLLEFSERFAAQVTPISLRAKNLRQAVLRRAFEGGLVPQALTDEPASVLLERIRGERKAQNGKTKRTTRRPGKTVATADAAPPAATAAPTTAIQQELPL</sequence>
<dbReference type="Proteomes" id="UP000556843">
    <property type="component" value="Unassembled WGS sequence"/>
</dbReference>
<name>A0ACC7Y5V6_9ACTN</name>